<protein>
    <recommendedName>
        <fullName evidence="4">RRM domain-containing protein</fullName>
    </recommendedName>
</protein>
<evidence type="ECO:0008006" key="4">
    <source>
        <dbReference type="Google" id="ProtNLM"/>
    </source>
</evidence>
<feature type="region of interest" description="Disordered" evidence="1">
    <location>
        <begin position="149"/>
        <end position="179"/>
    </location>
</feature>
<proteinExistence type="predicted"/>
<accession>A0ABR2QN02</accession>
<reference evidence="2 3" key="1">
    <citation type="journal article" date="2024" name="G3 (Bethesda)">
        <title>Genome assembly of Hibiscus sabdariffa L. provides insights into metabolisms of medicinal natural products.</title>
        <authorList>
            <person name="Kim T."/>
        </authorList>
    </citation>
    <scope>NUCLEOTIDE SEQUENCE [LARGE SCALE GENOMIC DNA]</scope>
    <source>
        <strain evidence="2">TK-2024</strain>
        <tissue evidence="2">Old leaves</tissue>
    </source>
</reference>
<evidence type="ECO:0000256" key="1">
    <source>
        <dbReference type="SAM" id="MobiDB-lite"/>
    </source>
</evidence>
<name>A0ABR2QN02_9ROSI</name>
<keyword evidence="3" id="KW-1185">Reference proteome</keyword>
<feature type="compositionally biased region" description="Polar residues" evidence="1">
    <location>
        <begin position="163"/>
        <end position="172"/>
    </location>
</feature>
<sequence>MERRDCRRVGATVFINYVSKRIHPSTLREAFEVYGKRAVIEGNNRRVDGFVIKVFHARNAVETHSKSKGLDAFAHRKSLKGKEAFRDGRSLRDVVAGQPDKTAVISIPSLENEVKQWQEHSFHKEPYEINPPLSEVDWLKRCLVGQLKDVESPTDDPDEDSRSLCNETQDTFNAEPPRNIVGEGEQLFHDELLDPRGEDPNECAGEQELRVCSNINTEIRDQTHFDIEPNIHPGLLSDGDLLDIPVNQMVEPTRASSDVSASETPSFDSGSGLFTVKPKLLKLSNGVHPLNFRSKVDRPQSWAGSFAFASQGRPRTGVSSGCRKNRSYKSRGLSPPLLRLRDTSSCPQSTKLVRNDIDDDLLEARKSVKVCKSVGLSFEANEEIMVRRFMEIAHENGNPN</sequence>
<dbReference type="EMBL" id="JBBPBN010000035">
    <property type="protein sequence ID" value="KAK9002056.1"/>
    <property type="molecule type" value="Genomic_DNA"/>
</dbReference>
<organism evidence="2 3">
    <name type="scientific">Hibiscus sabdariffa</name>
    <name type="common">roselle</name>
    <dbReference type="NCBI Taxonomy" id="183260"/>
    <lineage>
        <taxon>Eukaryota</taxon>
        <taxon>Viridiplantae</taxon>
        <taxon>Streptophyta</taxon>
        <taxon>Embryophyta</taxon>
        <taxon>Tracheophyta</taxon>
        <taxon>Spermatophyta</taxon>
        <taxon>Magnoliopsida</taxon>
        <taxon>eudicotyledons</taxon>
        <taxon>Gunneridae</taxon>
        <taxon>Pentapetalae</taxon>
        <taxon>rosids</taxon>
        <taxon>malvids</taxon>
        <taxon>Malvales</taxon>
        <taxon>Malvaceae</taxon>
        <taxon>Malvoideae</taxon>
        <taxon>Hibiscus</taxon>
    </lineage>
</organism>
<evidence type="ECO:0000313" key="2">
    <source>
        <dbReference type="EMBL" id="KAK9002056.1"/>
    </source>
</evidence>
<feature type="region of interest" description="Disordered" evidence="1">
    <location>
        <begin position="312"/>
        <end position="334"/>
    </location>
</feature>
<gene>
    <name evidence="2" type="ORF">V6N11_024745</name>
</gene>
<evidence type="ECO:0000313" key="3">
    <source>
        <dbReference type="Proteomes" id="UP001396334"/>
    </source>
</evidence>
<dbReference type="Proteomes" id="UP001396334">
    <property type="component" value="Unassembled WGS sequence"/>
</dbReference>
<comment type="caution">
    <text evidence="2">The sequence shown here is derived from an EMBL/GenBank/DDBJ whole genome shotgun (WGS) entry which is preliminary data.</text>
</comment>